<dbReference type="PANTHER" id="PTHR43337:SF1">
    <property type="entry name" value="XANTHINE_URACIL PERMEASE C887.17-RELATED"/>
    <property type="match status" value="1"/>
</dbReference>
<dbReference type="Pfam" id="PF00860">
    <property type="entry name" value="Xan_ur_permease"/>
    <property type="match status" value="1"/>
</dbReference>
<evidence type="ECO:0000256" key="9">
    <source>
        <dbReference type="SAM" id="Phobius"/>
    </source>
</evidence>
<dbReference type="InterPro" id="IPR026033">
    <property type="entry name" value="Azg-like_bact_archaea"/>
</dbReference>
<sequence length="430" mass="45093">MLQSYFKLAEHGTTVRTEVLAGFTTFLTMAYITFVNPAILSETGMDFGAVFVATCVAAAIGTLIMGLYANYPIALAPGMGLNAYFTYGVVLGMGYEWQVALGAVFLSGVLFLILSLLPVREWIINAIPRSLKMAISAGIGLFLAIIALQNAGIVVASEATLITLGDLTAWPAILALLGFFVMVALDVHRIPGSVIIGILLVTGIGVGLGISEFEGFLDLPPDPSPTFLQLDIGGALQLGLVTIVFTFLLVDLFDTAGTLVGVAHRGGLLDDKGRLPRLRQALLADSSASALGALLGTSTTTSYIESASGIQQGGRTGLTAVVVALLFLLCLFISPLAYTIPSYATAPALLYVACIMARGLGEMDWTDVTESTPAVITAIAMPFTYSIADGIGIGFITYAVIKLLSGRPAECPIAVYLIAVLFAIKFAFLQ</sequence>
<evidence type="ECO:0000256" key="4">
    <source>
        <dbReference type="ARBA" id="ARBA00022475"/>
    </source>
</evidence>
<comment type="caution">
    <text evidence="10">The sequence shown here is derived from an EMBL/GenBank/DDBJ whole genome shotgun (WGS) entry which is preliminary data.</text>
</comment>
<organism evidence="10 11">
    <name type="scientific">Fodinicurvata halophila</name>
    <dbReference type="NCBI Taxonomy" id="1419723"/>
    <lineage>
        <taxon>Bacteria</taxon>
        <taxon>Pseudomonadati</taxon>
        <taxon>Pseudomonadota</taxon>
        <taxon>Alphaproteobacteria</taxon>
        <taxon>Rhodospirillales</taxon>
        <taxon>Rhodovibrionaceae</taxon>
        <taxon>Fodinicurvata</taxon>
    </lineage>
</organism>
<keyword evidence="6 8" id="KW-1133">Transmembrane helix</keyword>
<comment type="subcellular location">
    <subcellularLocation>
        <location evidence="1 8">Cell membrane</location>
        <topology evidence="1 8">Multi-pass membrane protein</topology>
    </subcellularLocation>
</comment>
<evidence type="ECO:0000256" key="8">
    <source>
        <dbReference type="PIRNR" id="PIRNR005353"/>
    </source>
</evidence>
<feature type="transmembrane region" description="Helical" evidence="9">
    <location>
        <begin position="167"/>
        <end position="185"/>
    </location>
</feature>
<feature type="transmembrane region" description="Helical" evidence="9">
    <location>
        <begin position="373"/>
        <end position="401"/>
    </location>
</feature>
<evidence type="ECO:0000256" key="7">
    <source>
        <dbReference type="ARBA" id="ARBA00023136"/>
    </source>
</evidence>
<keyword evidence="4 8" id="KW-1003">Cell membrane</keyword>
<evidence type="ECO:0000256" key="3">
    <source>
        <dbReference type="ARBA" id="ARBA00022448"/>
    </source>
</evidence>
<feature type="transmembrane region" description="Helical" evidence="9">
    <location>
        <begin position="230"/>
        <end position="250"/>
    </location>
</feature>
<proteinExistence type="inferred from homology"/>
<dbReference type="Proteomes" id="UP001595799">
    <property type="component" value="Unassembled WGS sequence"/>
</dbReference>
<keyword evidence="5 8" id="KW-0812">Transmembrane</keyword>
<keyword evidence="3 8" id="KW-0813">Transport</keyword>
<name>A0ABV8UIV8_9PROT</name>
<feature type="transmembrane region" description="Helical" evidence="9">
    <location>
        <begin position="344"/>
        <end position="361"/>
    </location>
</feature>
<dbReference type="InterPro" id="IPR006043">
    <property type="entry name" value="NCS2"/>
</dbReference>
<feature type="transmembrane region" description="Helical" evidence="9">
    <location>
        <begin position="318"/>
        <end position="338"/>
    </location>
</feature>
<evidence type="ECO:0000256" key="1">
    <source>
        <dbReference type="ARBA" id="ARBA00004651"/>
    </source>
</evidence>
<evidence type="ECO:0000256" key="6">
    <source>
        <dbReference type="ARBA" id="ARBA00022989"/>
    </source>
</evidence>
<feature type="transmembrane region" description="Helical" evidence="9">
    <location>
        <begin position="97"/>
        <end position="119"/>
    </location>
</feature>
<gene>
    <name evidence="10" type="ORF">ACFOW6_04310</name>
</gene>
<evidence type="ECO:0000313" key="11">
    <source>
        <dbReference type="Proteomes" id="UP001595799"/>
    </source>
</evidence>
<evidence type="ECO:0000256" key="5">
    <source>
        <dbReference type="ARBA" id="ARBA00022692"/>
    </source>
</evidence>
<feature type="transmembrane region" description="Helical" evidence="9">
    <location>
        <begin position="47"/>
        <end position="69"/>
    </location>
</feature>
<evidence type="ECO:0000256" key="2">
    <source>
        <dbReference type="ARBA" id="ARBA00005697"/>
    </source>
</evidence>
<keyword evidence="11" id="KW-1185">Reference proteome</keyword>
<feature type="transmembrane region" description="Helical" evidence="9">
    <location>
        <begin position="131"/>
        <end position="155"/>
    </location>
</feature>
<dbReference type="EMBL" id="JBHSCW010000002">
    <property type="protein sequence ID" value="MFC4350763.1"/>
    <property type="molecule type" value="Genomic_DNA"/>
</dbReference>
<comment type="similarity">
    <text evidence="2 8">Belongs to the nucleobase:cation symporter-2 (NCS2) (TC 2.A.40) family. Azg-like subfamily.</text>
</comment>
<protein>
    <submittedName>
        <fullName evidence="10">NCS2 family permease</fullName>
    </submittedName>
</protein>
<accession>A0ABV8UIV8</accession>
<feature type="transmembrane region" description="Helical" evidence="9">
    <location>
        <begin position="20"/>
        <end position="40"/>
    </location>
</feature>
<dbReference type="RefSeq" id="WP_382421108.1">
    <property type="nucleotide sequence ID" value="NZ_JBHSCW010000002.1"/>
</dbReference>
<dbReference type="PIRSF" id="PIRSF005353">
    <property type="entry name" value="PbuG"/>
    <property type="match status" value="1"/>
</dbReference>
<dbReference type="PANTHER" id="PTHR43337">
    <property type="entry name" value="XANTHINE/URACIL PERMEASE C887.17-RELATED"/>
    <property type="match status" value="1"/>
</dbReference>
<evidence type="ECO:0000313" key="10">
    <source>
        <dbReference type="EMBL" id="MFC4350763.1"/>
    </source>
</evidence>
<reference evidence="11" key="1">
    <citation type="journal article" date="2019" name="Int. J. Syst. Evol. Microbiol.">
        <title>The Global Catalogue of Microorganisms (GCM) 10K type strain sequencing project: providing services to taxonomists for standard genome sequencing and annotation.</title>
        <authorList>
            <consortium name="The Broad Institute Genomics Platform"/>
            <consortium name="The Broad Institute Genome Sequencing Center for Infectious Disease"/>
            <person name="Wu L."/>
            <person name="Ma J."/>
        </authorList>
    </citation>
    <scope>NUCLEOTIDE SEQUENCE [LARGE SCALE GENOMIC DNA]</scope>
    <source>
        <strain evidence="11">CECT 8472</strain>
    </source>
</reference>
<keyword evidence="7 8" id="KW-0472">Membrane</keyword>
<feature type="transmembrane region" description="Helical" evidence="9">
    <location>
        <begin position="192"/>
        <end position="210"/>
    </location>
</feature>
<feature type="transmembrane region" description="Helical" evidence="9">
    <location>
        <begin position="413"/>
        <end position="429"/>
    </location>
</feature>
<dbReference type="InterPro" id="IPR045018">
    <property type="entry name" value="Azg-like"/>
</dbReference>